<comment type="similarity">
    <text evidence="2">Belongs to the HAUS3 family.</text>
</comment>
<evidence type="ECO:0000256" key="7">
    <source>
        <dbReference type="ARBA" id="ARBA00023054"/>
    </source>
</evidence>
<name>V8NG14_OPHHA</name>
<dbReference type="GO" id="GO:0072686">
    <property type="term" value="C:mitotic spindle"/>
    <property type="evidence" value="ECO:0007669"/>
    <property type="project" value="TreeGrafter"/>
</dbReference>
<evidence type="ECO:0000256" key="4">
    <source>
        <dbReference type="ARBA" id="ARBA00022618"/>
    </source>
</evidence>
<dbReference type="InterPro" id="IPR026206">
    <property type="entry name" value="HAUS3"/>
</dbReference>
<dbReference type="PANTHER" id="PTHR19378">
    <property type="entry name" value="GOLGIN- RELATED"/>
    <property type="match status" value="1"/>
</dbReference>
<dbReference type="Proteomes" id="UP000018936">
    <property type="component" value="Unassembled WGS sequence"/>
</dbReference>
<evidence type="ECO:0000259" key="10">
    <source>
        <dbReference type="Pfam" id="PF14932"/>
    </source>
</evidence>
<evidence type="ECO:0000256" key="8">
    <source>
        <dbReference type="ARBA" id="ARBA00023212"/>
    </source>
</evidence>
<comment type="caution">
    <text evidence="11">The sequence shown here is derived from an EMBL/GenBank/DDBJ whole genome shotgun (WGS) entry which is preliminary data.</text>
</comment>
<evidence type="ECO:0000313" key="11">
    <source>
        <dbReference type="EMBL" id="ETE61224.1"/>
    </source>
</evidence>
<dbReference type="EMBL" id="AZIM01004085">
    <property type="protein sequence ID" value="ETE61224.1"/>
    <property type="molecule type" value="Genomic_DNA"/>
</dbReference>
<feature type="domain" description="HAUS augmin-like complex subunit 3 N-terminal" evidence="10">
    <location>
        <begin position="42"/>
        <end position="225"/>
    </location>
</feature>
<dbReference type="GO" id="GO:0070652">
    <property type="term" value="C:HAUS complex"/>
    <property type="evidence" value="ECO:0007669"/>
    <property type="project" value="InterPro"/>
</dbReference>
<keyword evidence="9" id="KW-0131">Cell cycle</keyword>
<comment type="subcellular location">
    <subcellularLocation>
        <location evidence="1">Cytoplasm</location>
        <location evidence="1">Cytoskeleton</location>
        <location evidence="1">Spindle</location>
    </subcellularLocation>
</comment>
<keyword evidence="5" id="KW-0493">Microtubule</keyword>
<dbReference type="GO" id="GO:0051225">
    <property type="term" value="P:spindle assembly"/>
    <property type="evidence" value="ECO:0007669"/>
    <property type="project" value="InterPro"/>
</dbReference>
<evidence type="ECO:0000256" key="1">
    <source>
        <dbReference type="ARBA" id="ARBA00004186"/>
    </source>
</evidence>
<keyword evidence="8" id="KW-0206">Cytoskeleton</keyword>
<accession>V8NG14</accession>
<feature type="non-terminal residue" evidence="11">
    <location>
        <position position="1"/>
    </location>
</feature>
<dbReference type="GO" id="GO:0051301">
    <property type="term" value="P:cell division"/>
    <property type="evidence" value="ECO:0007669"/>
    <property type="project" value="UniProtKB-KW"/>
</dbReference>
<evidence type="ECO:0000256" key="6">
    <source>
        <dbReference type="ARBA" id="ARBA00022776"/>
    </source>
</evidence>
<evidence type="ECO:0000313" key="12">
    <source>
        <dbReference type="Proteomes" id="UP000018936"/>
    </source>
</evidence>
<evidence type="ECO:0000256" key="3">
    <source>
        <dbReference type="ARBA" id="ARBA00022490"/>
    </source>
</evidence>
<protein>
    <submittedName>
        <fullName evidence="11">HAUS augmin-like complex subunit 3</fullName>
    </submittedName>
</protein>
<evidence type="ECO:0000256" key="5">
    <source>
        <dbReference type="ARBA" id="ARBA00022701"/>
    </source>
</evidence>
<dbReference type="OrthoDB" id="2159690at2759"/>
<keyword evidence="4" id="KW-0132">Cell division</keyword>
<gene>
    <name evidence="11" type="primary">Haus3</name>
    <name evidence="11" type="ORF">L345_13027</name>
</gene>
<proteinExistence type="inferred from homology"/>
<keyword evidence="3" id="KW-0963">Cytoplasm</keyword>
<keyword evidence="12" id="KW-1185">Reference proteome</keyword>
<dbReference type="GO" id="GO:0005874">
    <property type="term" value="C:microtubule"/>
    <property type="evidence" value="ECO:0007669"/>
    <property type="project" value="UniProtKB-KW"/>
</dbReference>
<organism evidence="11 12">
    <name type="scientific">Ophiophagus hannah</name>
    <name type="common">King cobra</name>
    <name type="synonym">Naja hannah</name>
    <dbReference type="NCBI Taxonomy" id="8665"/>
    <lineage>
        <taxon>Eukaryota</taxon>
        <taxon>Metazoa</taxon>
        <taxon>Chordata</taxon>
        <taxon>Craniata</taxon>
        <taxon>Vertebrata</taxon>
        <taxon>Euteleostomi</taxon>
        <taxon>Lepidosauria</taxon>
        <taxon>Squamata</taxon>
        <taxon>Bifurcata</taxon>
        <taxon>Unidentata</taxon>
        <taxon>Episquamata</taxon>
        <taxon>Toxicofera</taxon>
        <taxon>Serpentes</taxon>
        <taxon>Colubroidea</taxon>
        <taxon>Elapidae</taxon>
        <taxon>Elapinae</taxon>
        <taxon>Ophiophagus</taxon>
    </lineage>
</organism>
<dbReference type="Pfam" id="PF14932">
    <property type="entry name" value="HAUS-augmin3"/>
    <property type="match status" value="1"/>
</dbReference>
<evidence type="ECO:0000256" key="2">
    <source>
        <dbReference type="ARBA" id="ARBA00009645"/>
    </source>
</evidence>
<dbReference type="PANTHER" id="PTHR19378:SF1">
    <property type="entry name" value="HAUS AUGMIN-LIKE COMPLEX SUBUNIT 3 N-TERMINAL DOMAIN-CONTAINING PROTEIN"/>
    <property type="match status" value="1"/>
</dbReference>
<sequence length="690" mass="80642">MFTRRRSRAFLMEDIDRGTEFVEVLKTIYPKGATLDAKDFDWLFDCPKTEHFLEWFCNTVGEENMLTTAELEDYEKLVISGKPILEGEVLEEVLRTCSQSFQLNSELQENEALPLELLEQEMQMLKNQHACKKMRCDKLQICVASLKQKHCHIEDEKERLNRELQKMHLKLELQNFQNNDILSEVCQIIEKLEHWHKEPGYEQLTLSTDLGHYLETEENFTKAFLRLLPNVTGMINDMEINQTTSGKKGQSDITEQLTSESTAQQLQLEDKSLVYVENPDNHKTTLEVLKDQILYQEQLSSKNKPEFKQKDLLGKTDQPKADYFKTEGLPVQDFSQKGLKTQAEIGQTKHLKNMESYREELGHMELTYLWSKTNTVMTTARIKGISSALQWAEKLLKVTKENKMKEAKSFHVTRCQEQLCILQSEVDRNTQLLMPLLQGIARLFRLPIINGELDLENMKLEYLEHVQKEAIDQLLGQLSHFEVMRLLLMLKTKNLQWTGTKLEGLMTVLKESQSKSEEWQSCFKDSRFSINQFPQILIEPSDLTTLRLWEMLDQCNQEKQLFRSYDTLASKGSRLCQELKMLEVQLATPFPQVLKLESEKKALYSLMYDDSNKLMLHAQELSEPLEQLNITQAKIYQILMDTQTDIKAKRKSLQNHFQKTERNLYIYFFSNPDLLRKTVEKVEKPTQVSS</sequence>
<keyword evidence="7" id="KW-0175">Coiled coil</keyword>
<keyword evidence="6" id="KW-0498">Mitosis</keyword>
<dbReference type="AlphaFoldDB" id="V8NG14"/>
<dbReference type="GO" id="GO:0005815">
    <property type="term" value="C:microtubule organizing center"/>
    <property type="evidence" value="ECO:0007669"/>
    <property type="project" value="TreeGrafter"/>
</dbReference>
<reference evidence="11 12" key="1">
    <citation type="journal article" date="2013" name="Proc. Natl. Acad. Sci. U.S.A.">
        <title>The king cobra genome reveals dynamic gene evolution and adaptation in the snake venom system.</title>
        <authorList>
            <person name="Vonk F.J."/>
            <person name="Casewell N.R."/>
            <person name="Henkel C.V."/>
            <person name="Heimberg A.M."/>
            <person name="Jansen H.J."/>
            <person name="McCleary R.J."/>
            <person name="Kerkkamp H.M."/>
            <person name="Vos R.A."/>
            <person name="Guerreiro I."/>
            <person name="Calvete J.J."/>
            <person name="Wuster W."/>
            <person name="Woods A.E."/>
            <person name="Logan J.M."/>
            <person name="Harrison R.A."/>
            <person name="Castoe T.A."/>
            <person name="de Koning A.P."/>
            <person name="Pollock D.D."/>
            <person name="Yandell M."/>
            <person name="Calderon D."/>
            <person name="Renjifo C."/>
            <person name="Currier R.B."/>
            <person name="Salgado D."/>
            <person name="Pla D."/>
            <person name="Sanz L."/>
            <person name="Hyder A.S."/>
            <person name="Ribeiro J.M."/>
            <person name="Arntzen J.W."/>
            <person name="van den Thillart G.E."/>
            <person name="Boetzer M."/>
            <person name="Pirovano W."/>
            <person name="Dirks R.P."/>
            <person name="Spaink H.P."/>
            <person name="Duboule D."/>
            <person name="McGlinn E."/>
            <person name="Kini R.M."/>
            <person name="Richardson M.K."/>
        </authorList>
    </citation>
    <scope>NUCLEOTIDE SEQUENCE</scope>
    <source>
        <tissue evidence="11">Blood</tissue>
    </source>
</reference>
<evidence type="ECO:0000256" key="9">
    <source>
        <dbReference type="ARBA" id="ARBA00023306"/>
    </source>
</evidence>
<dbReference type="GO" id="GO:0031023">
    <property type="term" value="P:microtubule organizing center organization"/>
    <property type="evidence" value="ECO:0007669"/>
    <property type="project" value="TreeGrafter"/>
</dbReference>
<dbReference type="InterPro" id="IPR032733">
    <property type="entry name" value="HAUS3_N"/>
</dbReference>